<dbReference type="InterPro" id="IPR039723">
    <property type="entry name" value="Vps71/ZNHIT1"/>
</dbReference>
<accession>A0A914CF70</accession>
<dbReference type="WBParaSite" id="ACRNAN_scaffold10232.g27524.t1">
    <property type="protein sequence ID" value="ACRNAN_scaffold10232.g27524.t1"/>
    <property type="gene ID" value="ACRNAN_scaffold10232.g27524"/>
</dbReference>
<dbReference type="PROSITE" id="PS51083">
    <property type="entry name" value="ZF_HIT"/>
    <property type="match status" value="1"/>
</dbReference>
<keyword evidence="3" id="KW-0862">Zinc</keyword>
<evidence type="ECO:0000313" key="8">
    <source>
        <dbReference type="WBParaSite" id="ACRNAN_scaffold10232.g27524.t1"/>
    </source>
</evidence>
<sequence length="188" mass="21731">MFPSSMPKLFSSEANRQSNRLAVQESIRILDEQTRKRRIQKQLRTLEQDNVQDDPHANLMLHKSAPKFSDELVLPGGKQQRKRPAGIEGLNEPSSKKKKKLRAEHTKTRFRKTFTDLLDEHMKNKALDQETRMAYENAAAPPSNLPQRKFCAVCGFHSKYTCIRCGSRYCSIPCRDTHNDTRCLKWTA</sequence>
<organism evidence="7 8">
    <name type="scientific">Acrobeloides nanus</name>
    <dbReference type="NCBI Taxonomy" id="290746"/>
    <lineage>
        <taxon>Eukaryota</taxon>
        <taxon>Metazoa</taxon>
        <taxon>Ecdysozoa</taxon>
        <taxon>Nematoda</taxon>
        <taxon>Chromadorea</taxon>
        <taxon>Rhabditida</taxon>
        <taxon>Tylenchina</taxon>
        <taxon>Cephalobomorpha</taxon>
        <taxon>Cephaloboidea</taxon>
        <taxon>Cephalobidae</taxon>
        <taxon>Acrobeloides</taxon>
    </lineage>
</organism>
<evidence type="ECO:0000256" key="3">
    <source>
        <dbReference type="ARBA" id="ARBA00022833"/>
    </source>
</evidence>
<dbReference type="InterPro" id="IPR007529">
    <property type="entry name" value="Znf_HIT"/>
</dbReference>
<dbReference type="GO" id="GO:0006338">
    <property type="term" value="P:chromatin remodeling"/>
    <property type="evidence" value="ECO:0007669"/>
    <property type="project" value="InterPro"/>
</dbReference>
<evidence type="ECO:0000256" key="2">
    <source>
        <dbReference type="ARBA" id="ARBA00022771"/>
    </source>
</evidence>
<dbReference type="SUPFAM" id="SSF144232">
    <property type="entry name" value="HIT/MYND zinc finger-like"/>
    <property type="match status" value="1"/>
</dbReference>
<dbReference type="GO" id="GO:0008270">
    <property type="term" value="F:zinc ion binding"/>
    <property type="evidence" value="ECO:0007669"/>
    <property type="project" value="UniProtKB-UniRule"/>
</dbReference>
<evidence type="ECO:0000256" key="5">
    <source>
        <dbReference type="SAM" id="MobiDB-lite"/>
    </source>
</evidence>
<dbReference type="Gene3D" id="3.30.60.190">
    <property type="match status" value="1"/>
</dbReference>
<keyword evidence="1" id="KW-0479">Metal-binding</keyword>
<dbReference type="PANTHER" id="PTHR13093">
    <property type="entry name" value="ZINC FINGER HIT DOMAIN CONTAINING PROTEIN 1"/>
    <property type="match status" value="1"/>
</dbReference>
<dbReference type="AlphaFoldDB" id="A0A914CF70"/>
<reference evidence="8" key="1">
    <citation type="submission" date="2022-11" db="UniProtKB">
        <authorList>
            <consortium name="WormBaseParasite"/>
        </authorList>
    </citation>
    <scope>IDENTIFICATION</scope>
</reference>
<protein>
    <submittedName>
        <fullName evidence="8">HIT-type domain-containing protein</fullName>
    </submittedName>
</protein>
<feature type="region of interest" description="Disordered" evidence="5">
    <location>
        <begin position="76"/>
        <end position="105"/>
    </location>
</feature>
<evidence type="ECO:0000259" key="6">
    <source>
        <dbReference type="PROSITE" id="PS51083"/>
    </source>
</evidence>
<dbReference type="CDD" id="cd21437">
    <property type="entry name" value="zf-HIT_ZNHIT1_like"/>
    <property type="match status" value="1"/>
</dbReference>
<dbReference type="Proteomes" id="UP000887540">
    <property type="component" value="Unplaced"/>
</dbReference>
<evidence type="ECO:0000256" key="1">
    <source>
        <dbReference type="ARBA" id="ARBA00022723"/>
    </source>
</evidence>
<feature type="domain" description="HIT-type" evidence="6">
    <location>
        <begin position="151"/>
        <end position="183"/>
    </location>
</feature>
<feature type="compositionally biased region" description="Basic residues" evidence="5">
    <location>
        <begin position="96"/>
        <end position="105"/>
    </location>
</feature>
<keyword evidence="7" id="KW-1185">Reference proteome</keyword>
<evidence type="ECO:0000256" key="4">
    <source>
        <dbReference type="PROSITE-ProRule" id="PRU00453"/>
    </source>
</evidence>
<name>A0A914CF70_9BILA</name>
<keyword evidence="2 4" id="KW-0863">Zinc-finger</keyword>
<dbReference type="Pfam" id="PF04438">
    <property type="entry name" value="zf-HIT"/>
    <property type="match status" value="1"/>
</dbReference>
<evidence type="ECO:0000313" key="7">
    <source>
        <dbReference type="Proteomes" id="UP000887540"/>
    </source>
</evidence>
<dbReference type="GO" id="GO:0005634">
    <property type="term" value="C:nucleus"/>
    <property type="evidence" value="ECO:0007669"/>
    <property type="project" value="UniProtKB-ARBA"/>
</dbReference>
<proteinExistence type="predicted"/>